<dbReference type="RefSeq" id="WP_126365619.1">
    <property type="nucleotide sequence ID" value="NZ_LR134318.1"/>
</dbReference>
<protein>
    <submittedName>
        <fullName evidence="2">Uncharacterized protein</fullName>
    </submittedName>
</protein>
<evidence type="ECO:0000313" key="2">
    <source>
        <dbReference type="EMBL" id="VEF12394.1"/>
    </source>
</evidence>
<dbReference type="AlphaFoldDB" id="A0A3S4PA62"/>
<proteinExistence type="predicted"/>
<gene>
    <name evidence="2" type="ORF">NCTC9428_04043</name>
</gene>
<dbReference type="Proteomes" id="UP000281909">
    <property type="component" value="Chromosome"/>
</dbReference>
<evidence type="ECO:0000256" key="1">
    <source>
        <dbReference type="SAM" id="SignalP"/>
    </source>
</evidence>
<feature type="chain" id="PRO_5018620087" evidence="1">
    <location>
        <begin position="18"/>
        <end position="78"/>
    </location>
</feature>
<evidence type="ECO:0000313" key="3">
    <source>
        <dbReference type="Proteomes" id="UP000281909"/>
    </source>
</evidence>
<dbReference type="OrthoDB" id="7028260at2"/>
<organism evidence="2 3">
    <name type="scientific">Pseudomonas fluorescens</name>
    <dbReference type="NCBI Taxonomy" id="294"/>
    <lineage>
        <taxon>Bacteria</taxon>
        <taxon>Pseudomonadati</taxon>
        <taxon>Pseudomonadota</taxon>
        <taxon>Gammaproteobacteria</taxon>
        <taxon>Pseudomonadales</taxon>
        <taxon>Pseudomonadaceae</taxon>
        <taxon>Pseudomonas</taxon>
    </lineage>
</organism>
<dbReference type="EMBL" id="LR134318">
    <property type="protein sequence ID" value="VEF12394.1"/>
    <property type="molecule type" value="Genomic_DNA"/>
</dbReference>
<sequence>MNRALLLANAIALVVLAGFQFHDQDTASAPVAQRMPHYLQVQKAPQWAVLSEKSDAAATQMVSEPELGPSPVTERFVF</sequence>
<reference evidence="2 3" key="1">
    <citation type="submission" date="2018-12" db="EMBL/GenBank/DDBJ databases">
        <authorList>
            <consortium name="Pathogen Informatics"/>
        </authorList>
    </citation>
    <scope>NUCLEOTIDE SEQUENCE [LARGE SCALE GENOMIC DNA]</scope>
    <source>
        <strain evidence="2 3">NCTC9428</strain>
    </source>
</reference>
<feature type="signal peptide" evidence="1">
    <location>
        <begin position="1"/>
        <end position="17"/>
    </location>
</feature>
<name>A0A3S4PA62_PSEFL</name>
<accession>A0A3S4PA62</accession>
<keyword evidence="1" id="KW-0732">Signal</keyword>